<dbReference type="PANTHER" id="PTHR31365">
    <property type="entry name" value="EXPRESSED PROTEIN"/>
    <property type="match status" value="1"/>
</dbReference>
<name>A0ABD1UKJ7_9LAMI</name>
<dbReference type="EMBL" id="JBFOLK010000003">
    <property type="protein sequence ID" value="KAL2525505.1"/>
    <property type="molecule type" value="Genomic_DNA"/>
</dbReference>
<dbReference type="PANTHER" id="PTHR31365:SF15">
    <property type="entry name" value="EXPRESSED PROTEIN"/>
    <property type="match status" value="1"/>
</dbReference>
<evidence type="ECO:0000313" key="2">
    <source>
        <dbReference type="EMBL" id="KAL2525505.1"/>
    </source>
</evidence>
<feature type="compositionally biased region" description="Basic residues" evidence="1">
    <location>
        <begin position="351"/>
        <end position="363"/>
    </location>
</feature>
<evidence type="ECO:0000256" key="1">
    <source>
        <dbReference type="SAM" id="MobiDB-lite"/>
    </source>
</evidence>
<reference evidence="3" key="1">
    <citation type="submission" date="2024-07" db="EMBL/GenBank/DDBJ databases">
        <title>Two chromosome-level genome assemblies of Korean endemic species Abeliophyllum distichum and Forsythia ovata (Oleaceae).</title>
        <authorList>
            <person name="Jang H."/>
        </authorList>
    </citation>
    <scope>NUCLEOTIDE SEQUENCE [LARGE SCALE GENOMIC DNA]</scope>
</reference>
<feature type="compositionally biased region" description="Low complexity" evidence="1">
    <location>
        <begin position="40"/>
        <end position="52"/>
    </location>
</feature>
<feature type="region of interest" description="Disordered" evidence="1">
    <location>
        <begin position="185"/>
        <end position="402"/>
    </location>
</feature>
<protein>
    <submittedName>
        <fullName evidence="2">Uncharacterized protein</fullName>
    </submittedName>
</protein>
<feature type="region of interest" description="Disordered" evidence="1">
    <location>
        <begin position="24"/>
        <end position="66"/>
    </location>
</feature>
<feature type="compositionally biased region" description="Basic and acidic residues" evidence="1">
    <location>
        <begin position="53"/>
        <end position="62"/>
    </location>
</feature>
<organism evidence="2 3">
    <name type="scientific">Abeliophyllum distichum</name>
    <dbReference type="NCBI Taxonomy" id="126358"/>
    <lineage>
        <taxon>Eukaryota</taxon>
        <taxon>Viridiplantae</taxon>
        <taxon>Streptophyta</taxon>
        <taxon>Embryophyta</taxon>
        <taxon>Tracheophyta</taxon>
        <taxon>Spermatophyta</taxon>
        <taxon>Magnoliopsida</taxon>
        <taxon>eudicotyledons</taxon>
        <taxon>Gunneridae</taxon>
        <taxon>Pentapetalae</taxon>
        <taxon>asterids</taxon>
        <taxon>lamiids</taxon>
        <taxon>Lamiales</taxon>
        <taxon>Oleaceae</taxon>
        <taxon>Forsythieae</taxon>
        <taxon>Abeliophyllum</taxon>
    </lineage>
</organism>
<feature type="compositionally biased region" description="Basic and acidic residues" evidence="1">
    <location>
        <begin position="215"/>
        <end position="225"/>
    </location>
</feature>
<sequence length="402" mass="44645">MVGGGNRRDEGSFKMTNDNVFAALDNLRKKKKSDKDKGSGKSSKSALKTGAGKSKEPEEKPHVFWAPAPLTVKSWADVDDEDDDDYYATTAPPQSVWGGSGLNQTEETMQKPDPVEIFHGNSSLNWALPRFHSIHLRLARTQKEKAFPILEDEARMARVFLSLEDKAGSYGYFREVNKRSSVSLGKEWEVGMESESDDDLLDEADDVEDEDEEHEHEQKVQDKPDAIPIKPPEASPAPKEAERQLSKKERKKKEMAELEAILANFGVTPKEKPLDESSEVSEEKKDGQLNSETEKKVSVPAESKSAKKKKKKDKASKEVKEPQEQLGSSQEESAGTEQAEDDASAVDMKERLKKMASAKKKKSSKELDAAARAASVEASARSAKLAAAKKKEKNHYNQQPTR</sequence>
<accession>A0ABD1UKJ7</accession>
<keyword evidence="3" id="KW-1185">Reference proteome</keyword>
<dbReference type="AlphaFoldDB" id="A0ABD1UKJ7"/>
<dbReference type="Proteomes" id="UP001604336">
    <property type="component" value="Unassembled WGS sequence"/>
</dbReference>
<feature type="compositionally biased region" description="Basic and acidic residues" evidence="1">
    <location>
        <begin position="239"/>
        <end position="256"/>
    </location>
</feature>
<proteinExistence type="predicted"/>
<feature type="compositionally biased region" description="Acidic residues" evidence="1">
    <location>
        <begin position="190"/>
        <end position="214"/>
    </location>
</feature>
<gene>
    <name evidence="2" type="ORF">Adt_10559</name>
</gene>
<feature type="compositionally biased region" description="Basic and acidic residues" evidence="1">
    <location>
        <begin position="269"/>
        <end position="297"/>
    </location>
</feature>
<feature type="compositionally biased region" description="Low complexity" evidence="1">
    <location>
        <begin position="370"/>
        <end position="386"/>
    </location>
</feature>
<feature type="compositionally biased region" description="Polar residues" evidence="1">
    <location>
        <begin position="325"/>
        <end position="336"/>
    </location>
</feature>
<evidence type="ECO:0000313" key="3">
    <source>
        <dbReference type="Proteomes" id="UP001604336"/>
    </source>
</evidence>
<comment type="caution">
    <text evidence="2">The sequence shown here is derived from an EMBL/GenBank/DDBJ whole genome shotgun (WGS) entry which is preliminary data.</text>
</comment>